<dbReference type="Proteomes" id="UP001165302">
    <property type="component" value="Unassembled WGS sequence"/>
</dbReference>
<organism evidence="1 2">
    <name type="scientific">Sphingobacterium bovistauri</name>
    <dbReference type="NCBI Taxonomy" id="2781959"/>
    <lineage>
        <taxon>Bacteria</taxon>
        <taxon>Pseudomonadati</taxon>
        <taxon>Bacteroidota</taxon>
        <taxon>Sphingobacteriia</taxon>
        <taxon>Sphingobacteriales</taxon>
        <taxon>Sphingobacteriaceae</taxon>
        <taxon>Sphingobacterium</taxon>
    </lineage>
</organism>
<sequence length="428" mass="50743">MKWPEKLLHFIWRYKLINQNDLITTQGEPLRILNFGQYNMHAGADFELSKIQINNEIWVGNIELHKSSTHWKDHQHHLDPRYNSTILHVVWENFEGIKIKRSDGTEIPTLVLKNFVDESLLLKYEQLMQNEQWIACESHLPRISGITVNNWLDRLVVERLESKYEMIKKWATIVKYSWEHIQFIALGRAFGMKVNADAYESLFLYTNPNLIYKFASEPSKLEAMLFGSAGFLNTTKTDEDYWESLKKEYLYLQCLYELREMSPLEWKFLRMRPHNFPTFRLAQLCALFHKRVHWFEFIQNSTFEETILEFSNIQVSEYWSNHFHFNKLSKTHSTALTQAFIHHVILNAFVPILFAYGKYVGNEELQQKALYWLQLLPVEKNSIVNAYEARMIEASNASESQALLHLFKHYCTPKRCLDCAIGYAILKR</sequence>
<keyword evidence="2" id="KW-1185">Reference proteome</keyword>
<reference evidence="1" key="1">
    <citation type="submission" date="2020-10" db="EMBL/GenBank/DDBJ databases">
        <authorList>
            <person name="Lu T."/>
            <person name="Wang Q."/>
            <person name="Han X."/>
        </authorList>
    </citation>
    <scope>NUCLEOTIDE SEQUENCE</scope>
    <source>
        <strain evidence="1">WQ 366</strain>
    </source>
</reference>
<dbReference type="InterPro" id="IPR021272">
    <property type="entry name" value="DUF2851"/>
</dbReference>
<dbReference type="Pfam" id="PF11013">
    <property type="entry name" value="DUF2851"/>
    <property type="match status" value="1"/>
</dbReference>
<proteinExistence type="predicted"/>
<comment type="caution">
    <text evidence="1">The sequence shown here is derived from an EMBL/GenBank/DDBJ whole genome shotgun (WGS) entry which is preliminary data.</text>
</comment>
<name>A0ABS7Z946_9SPHI</name>
<accession>A0ABS7Z946</accession>
<gene>
    <name evidence="1" type="ORF">IPZ78_16380</name>
</gene>
<evidence type="ECO:0000313" key="1">
    <source>
        <dbReference type="EMBL" id="MCA5006718.1"/>
    </source>
</evidence>
<protein>
    <submittedName>
        <fullName evidence="1">DUF2851 family protein</fullName>
    </submittedName>
</protein>
<dbReference type="EMBL" id="JADEYP010000043">
    <property type="protein sequence ID" value="MCA5006718.1"/>
    <property type="molecule type" value="Genomic_DNA"/>
</dbReference>
<evidence type="ECO:0000313" key="2">
    <source>
        <dbReference type="Proteomes" id="UP001165302"/>
    </source>
</evidence>
<dbReference type="RefSeq" id="WP_225555074.1">
    <property type="nucleotide sequence ID" value="NZ_JADEYP010000043.1"/>
</dbReference>